<dbReference type="GO" id="GO:0004065">
    <property type="term" value="F:arylsulfatase activity"/>
    <property type="evidence" value="ECO:0007669"/>
    <property type="project" value="UniProtKB-EC"/>
</dbReference>
<dbReference type="PANTHER" id="PTHR43108">
    <property type="entry name" value="N-ACETYLGLUCOSAMINE-6-SULFATASE FAMILY MEMBER"/>
    <property type="match status" value="1"/>
</dbReference>
<dbReference type="CDD" id="cd16031">
    <property type="entry name" value="G6S_like"/>
    <property type="match status" value="1"/>
</dbReference>
<feature type="region of interest" description="Disordered" evidence="3">
    <location>
        <begin position="520"/>
        <end position="559"/>
    </location>
</feature>
<keyword evidence="6" id="KW-1185">Reference proteome</keyword>
<evidence type="ECO:0000256" key="3">
    <source>
        <dbReference type="SAM" id="MobiDB-lite"/>
    </source>
</evidence>
<dbReference type="Proteomes" id="UP000315724">
    <property type="component" value="Chromosome"/>
</dbReference>
<evidence type="ECO:0000256" key="1">
    <source>
        <dbReference type="ARBA" id="ARBA00008779"/>
    </source>
</evidence>
<name>A0A517QS47_9PLAN</name>
<dbReference type="Pfam" id="PF16347">
    <property type="entry name" value="SGSH_C"/>
    <property type="match status" value="1"/>
</dbReference>
<protein>
    <submittedName>
        <fullName evidence="5">Arylsulfatase</fullName>
        <ecNumber evidence="5">3.1.6.1</ecNumber>
    </submittedName>
</protein>
<dbReference type="KEGG" id="tpol:Mal48_37090"/>
<dbReference type="EC" id="3.1.6.1" evidence="5"/>
<dbReference type="AlphaFoldDB" id="A0A517QS47"/>
<evidence type="ECO:0000313" key="6">
    <source>
        <dbReference type="Proteomes" id="UP000315724"/>
    </source>
</evidence>
<organism evidence="5 6">
    <name type="scientific">Thalassoglobus polymorphus</name>
    <dbReference type="NCBI Taxonomy" id="2527994"/>
    <lineage>
        <taxon>Bacteria</taxon>
        <taxon>Pseudomonadati</taxon>
        <taxon>Planctomycetota</taxon>
        <taxon>Planctomycetia</taxon>
        <taxon>Planctomycetales</taxon>
        <taxon>Planctomycetaceae</taxon>
        <taxon>Thalassoglobus</taxon>
    </lineage>
</organism>
<comment type="similarity">
    <text evidence="1">Belongs to the sulfatase family.</text>
</comment>
<evidence type="ECO:0000256" key="2">
    <source>
        <dbReference type="ARBA" id="ARBA00022801"/>
    </source>
</evidence>
<sequence length="559" mass="64991">MIVENNSEINKPTMENIEQMLNRNPFLTFMAAFFTLTAAIQAADKRPNILFIFTDDHASHSISAYGSKINKTPNLDRIANEGMLFENCFCTNSICGPSRAVIQTGKYSHLNGFRTNGDKFDGTQQTFPKLLKKSGYETAVIGKWHLGEHMPPQGYNYSEVLIGQGPYYNPLMLRDEKGDGNPKRTKYTGYTTEIITDLALEWLKNSRDDEKPFMLMYQHKAPHREWAPGPGYLHMFDDVEIPEPPNLFDDYSTRGRAAHEQDMSIAKTMTPRDLKLTPPPYLNEEQLEVWNAAYEPKNEAFRKANLKGDDLVRWKYQRYIKDYLRCIASVDDNIGRMLDYLDEAGLTENTVVIYSSDQGFYLGDHGWFDKRFMYEESYRQPLLVRWPGVTKPNSKDNHLVSNIDFAETFLDIAGLDVPNDMQGHSLVPLLKGESPDDWRKSHYYHYYEFLNNRRTAHMVRRHYGVRTDRYKLIHFYNIDEWELYDLEADPLEMTNIYAEPQYKSLVKELKAEIKRLQAELEVPDDTGSVEPNPPSLKLKQNPRRQRQKPKQTPKKNNSQ</sequence>
<dbReference type="SUPFAM" id="SSF53649">
    <property type="entry name" value="Alkaline phosphatase-like"/>
    <property type="match status" value="1"/>
</dbReference>
<feature type="compositionally biased region" description="Basic residues" evidence="3">
    <location>
        <begin position="540"/>
        <end position="553"/>
    </location>
</feature>
<evidence type="ECO:0000259" key="4">
    <source>
        <dbReference type="Pfam" id="PF16347"/>
    </source>
</evidence>
<proteinExistence type="inferred from homology"/>
<accession>A0A517QS47</accession>
<dbReference type="InterPro" id="IPR024607">
    <property type="entry name" value="Sulfatase_CS"/>
</dbReference>
<gene>
    <name evidence="5" type="ORF">Mal48_37090</name>
</gene>
<dbReference type="PANTHER" id="PTHR43108:SF6">
    <property type="entry name" value="N-SULPHOGLUCOSAMINE SULPHOHYDROLASE"/>
    <property type="match status" value="1"/>
</dbReference>
<dbReference type="Gene3D" id="3.40.720.10">
    <property type="entry name" value="Alkaline Phosphatase, subunit A"/>
    <property type="match status" value="1"/>
</dbReference>
<dbReference type="InterPro" id="IPR017850">
    <property type="entry name" value="Alkaline_phosphatase_core_sf"/>
</dbReference>
<keyword evidence="2 5" id="KW-0378">Hydrolase</keyword>
<feature type="domain" description="N-sulphoglucosamine sulphohydrolase C-terminal" evidence="4">
    <location>
        <begin position="363"/>
        <end position="518"/>
    </location>
</feature>
<evidence type="ECO:0000313" key="5">
    <source>
        <dbReference type="EMBL" id="QDT34449.1"/>
    </source>
</evidence>
<dbReference type="EMBL" id="CP036267">
    <property type="protein sequence ID" value="QDT34449.1"/>
    <property type="molecule type" value="Genomic_DNA"/>
</dbReference>
<reference evidence="5 6" key="1">
    <citation type="submission" date="2019-02" db="EMBL/GenBank/DDBJ databases">
        <title>Deep-cultivation of Planctomycetes and their phenomic and genomic characterization uncovers novel biology.</title>
        <authorList>
            <person name="Wiegand S."/>
            <person name="Jogler M."/>
            <person name="Boedeker C."/>
            <person name="Pinto D."/>
            <person name="Vollmers J."/>
            <person name="Rivas-Marin E."/>
            <person name="Kohn T."/>
            <person name="Peeters S.H."/>
            <person name="Heuer A."/>
            <person name="Rast P."/>
            <person name="Oberbeckmann S."/>
            <person name="Bunk B."/>
            <person name="Jeske O."/>
            <person name="Meyerdierks A."/>
            <person name="Storesund J.E."/>
            <person name="Kallscheuer N."/>
            <person name="Luecker S."/>
            <person name="Lage O.M."/>
            <person name="Pohl T."/>
            <person name="Merkel B.J."/>
            <person name="Hornburger P."/>
            <person name="Mueller R.-W."/>
            <person name="Bruemmer F."/>
            <person name="Labrenz M."/>
            <person name="Spormann A.M."/>
            <person name="Op den Camp H."/>
            <person name="Overmann J."/>
            <person name="Amann R."/>
            <person name="Jetten M.S.M."/>
            <person name="Mascher T."/>
            <person name="Medema M.H."/>
            <person name="Devos D.P."/>
            <person name="Kaster A.-K."/>
            <person name="Ovreas L."/>
            <person name="Rohde M."/>
            <person name="Galperin M.Y."/>
            <person name="Jogler C."/>
        </authorList>
    </citation>
    <scope>NUCLEOTIDE SEQUENCE [LARGE SCALE GENOMIC DNA]</scope>
    <source>
        <strain evidence="5 6">Mal48</strain>
    </source>
</reference>
<dbReference type="PROSITE" id="PS00149">
    <property type="entry name" value="SULFATASE_2"/>
    <property type="match status" value="1"/>
</dbReference>
<dbReference type="InterPro" id="IPR032506">
    <property type="entry name" value="SGSH_C"/>
</dbReference>